<proteinExistence type="predicted"/>
<accession>A0ABQ8W600</accession>
<evidence type="ECO:0000313" key="5">
    <source>
        <dbReference type="Proteomes" id="UP001220256"/>
    </source>
</evidence>
<keyword evidence="5" id="KW-1185">Reference proteome</keyword>
<evidence type="ECO:0000259" key="3">
    <source>
        <dbReference type="Pfam" id="PF21762"/>
    </source>
</evidence>
<dbReference type="PANTHER" id="PTHR28083">
    <property type="entry name" value="GOOD FOR FULL DBP5 ACTIVITY PROTEIN 2"/>
    <property type="match status" value="1"/>
</dbReference>
<reference evidence="4 5" key="1">
    <citation type="journal article" date="2023" name="IMA Fungus">
        <title>Comparative genomic study of the Penicillium genus elucidates a diverse pangenome and 15 lateral gene transfer events.</title>
        <authorList>
            <person name="Petersen C."/>
            <person name="Sorensen T."/>
            <person name="Nielsen M.R."/>
            <person name="Sondergaard T.E."/>
            <person name="Sorensen J.L."/>
            <person name="Fitzpatrick D.A."/>
            <person name="Frisvad J.C."/>
            <person name="Nielsen K.L."/>
        </authorList>
    </citation>
    <scope>NUCLEOTIDE SEQUENCE [LARGE SCALE GENOMIC DNA]</scope>
    <source>
        <strain evidence="4 5">IBT 3361</strain>
    </source>
</reference>
<feature type="coiled-coil region" evidence="1">
    <location>
        <begin position="290"/>
        <end position="317"/>
    </location>
</feature>
<sequence>MHARERLKMLLEGDEGLKDLNTHLYQAEAVQPAPGADEADPVADKAKQGVSGYALPVDFKPEEGMEYPEGGQFPLSYIRTHVVGTLSESEDKLLTIKQGRRPQRCTPKLRLDLSGLPKYDHGDGPDIDSDEELVTAIPVSRSFTPAVTMARYPFKYLQGDDAKRVNERFYEGDKFWNRTWHLYYLSVPRVISDTPFLLIPTFQAQALLDEINSALNLNLTLTGVGKEGLVIDVGDEQLPRPVYLGRSSTRDRKAKLESKVPRPLENWGSWAQLAEPGVVEDFQRKVNQSLATIKIRKNNSKQAAQEARKEARTKKLQECLARVQAYFGLRPALQPNVTQLSFANGQIEAIDVLKPVKWAFQDAPIFISVDIEWMDRYGILTEVGISTLDMLDLEGVVPGDYGHMWMKQIRTRHLRVREYRNWINETYTIGCPDSFRFGKSEIIPSADIGDAVDAAFRPPYMVPSKGEKIAPHKNQKRTVILVGLGLHGDIVQLQRAGSQVFLSLNESYSVVRETVDVAELYRINYQENQTRGLQALLGLLNILSSDLHNAGNDAHYTLQALVRLMLRVAGEKPWGYEPAQVSDKEYVQPDDDRKDMSNVTVEPQEQRKERIARAHARLMAMCEQEDGSTKEGPVWSH</sequence>
<evidence type="ECO:0000313" key="4">
    <source>
        <dbReference type="EMBL" id="KAJ5255616.1"/>
    </source>
</evidence>
<name>A0ABQ8W600_PENCH</name>
<dbReference type="PANTHER" id="PTHR28083:SF1">
    <property type="entry name" value="GOOD FOR FULL DBP5 ACTIVITY PROTEIN 2"/>
    <property type="match status" value="1"/>
</dbReference>
<feature type="compositionally biased region" description="Basic and acidic residues" evidence="2">
    <location>
        <begin position="586"/>
        <end position="596"/>
    </location>
</feature>
<dbReference type="SUPFAM" id="SSF53098">
    <property type="entry name" value="Ribonuclease H-like"/>
    <property type="match status" value="1"/>
</dbReference>
<comment type="caution">
    <text evidence="4">The sequence shown here is derived from an EMBL/GenBank/DDBJ whole genome shotgun (WGS) entry which is preliminary data.</text>
</comment>
<evidence type="ECO:0000256" key="2">
    <source>
        <dbReference type="SAM" id="MobiDB-lite"/>
    </source>
</evidence>
<protein>
    <recommendedName>
        <fullName evidence="3">Gfd2/YDR514C-like C-terminal domain-containing protein</fullName>
    </recommendedName>
</protein>
<evidence type="ECO:0000256" key="1">
    <source>
        <dbReference type="SAM" id="Coils"/>
    </source>
</evidence>
<feature type="domain" description="Gfd2/YDR514C-like C-terminal" evidence="3">
    <location>
        <begin position="365"/>
        <end position="563"/>
    </location>
</feature>
<dbReference type="EMBL" id="JAPVEB010000010">
    <property type="protein sequence ID" value="KAJ5255616.1"/>
    <property type="molecule type" value="Genomic_DNA"/>
</dbReference>
<keyword evidence="1" id="KW-0175">Coiled coil</keyword>
<dbReference type="InterPro" id="IPR040151">
    <property type="entry name" value="Gfd2/YDR514C-like"/>
</dbReference>
<gene>
    <name evidence="4" type="ORF">N7505_010767</name>
</gene>
<dbReference type="Proteomes" id="UP001220256">
    <property type="component" value="Unassembled WGS sequence"/>
</dbReference>
<organism evidence="4 5">
    <name type="scientific">Penicillium chrysogenum</name>
    <name type="common">Penicillium notatum</name>
    <dbReference type="NCBI Taxonomy" id="5076"/>
    <lineage>
        <taxon>Eukaryota</taxon>
        <taxon>Fungi</taxon>
        <taxon>Dikarya</taxon>
        <taxon>Ascomycota</taxon>
        <taxon>Pezizomycotina</taxon>
        <taxon>Eurotiomycetes</taxon>
        <taxon>Eurotiomycetidae</taxon>
        <taxon>Eurotiales</taxon>
        <taxon>Aspergillaceae</taxon>
        <taxon>Penicillium</taxon>
        <taxon>Penicillium chrysogenum species complex</taxon>
    </lineage>
</organism>
<feature type="region of interest" description="Disordered" evidence="2">
    <location>
        <begin position="586"/>
        <end position="608"/>
    </location>
</feature>
<dbReference type="Pfam" id="PF21762">
    <property type="entry name" value="DEDDh_C"/>
    <property type="match status" value="1"/>
</dbReference>
<dbReference type="InterPro" id="IPR012337">
    <property type="entry name" value="RNaseH-like_sf"/>
</dbReference>
<dbReference type="InterPro" id="IPR048519">
    <property type="entry name" value="Gfd2/YDR514C-like_C"/>
</dbReference>